<name>A0A2S8B418_9SPHN</name>
<protein>
    <recommendedName>
        <fullName evidence="1">ATP synthase protein I</fullName>
    </recommendedName>
</protein>
<accession>A0A2S8B418</accession>
<keyword evidence="1 2" id="KW-0472">Membrane</keyword>
<dbReference type="RefSeq" id="WP_106000438.1">
    <property type="nucleotide sequence ID" value="NZ_CM009578.1"/>
</dbReference>
<evidence type="ECO:0000256" key="2">
    <source>
        <dbReference type="SAM" id="Phobius"/>
    </source>
</evidence>
<keyword evidence="1" id="KW-0375">Hydrogen ion transport</keyword>
<keyword evidence="1" id="KW-0813">Transport</keyword>
<keyword evidence="4" id="KW-1185">Reference proteome</keyword>
<dbReference type="Pfam" id="PF09527">
    <property type="entry name" value="ATPase_gene1"/>
    <property type="match status" value="1"/>
</dbReference>
<dbReference type="InterPro" id="IPR032820">
    <property type="entry name" value="ATPase_put"/>
</dbReference>
<reference evidence="4" key="1">
    <citation type="submission" date="2017-11" db="EMBL/GenBank/DDBJ databases">
        <title>The complete genome sequence of Sphingopyxis pomeranensis sp. nov. strain WS5A3p.</title>
        <authorList>
            <person name="Kaminski M.A."/>
        </authorList>
    </citation>
    <scope>NUCLEOTIDE SEQUENCE [LARGE SCALE GENOMIC DNA]</scope>
    <source>
        <strain evidence="4">WS5A3p</strain>
    </source>
</reference>
<dbReference type="GO" id="GO:0045259">
    <property type="term" value="C:proton-transporting ATP synthase complex"/>
    <property type="evidence" value="ECO:0007669"/>
    <property type="project" value="UniProtKB-UniRule"/>
</dbReference>
<keyword evidence="2" id="KW-1133">Transmembrane helix</keyword>
<evidence type="ECO:0000313" key="4">
    <source>
        <dbReference type="Proteomes" id="UP000238954"/>
    </source>
</evidence>
<evidence type="ECO:0000313" key="3">
    <source>
        <dbReference type="EMBL" id="PQM27068.1"/>
    </source>
</evidence>
<dbReference type="AlphaFoldDB" id="A0A2S8B418"/>
<evidence type="ECO:0000256" key="1">
    <source>
        <dbReference type="PIRNR" id="PIRNR032126"/>
    </source>
</evidence>
<comment type="caution">
    <text evidence="3">The sequence shown here is derived from an EMBL/GenBank/DDBJ whole genome shotgun (WGS) entry which is preliminary data.</text>
</comment>
<dbReference type="EMBL" id="PHFW01000003">
    <property type="protein sequence ID" value="PQM27068.1"/>
    <property type="molecule type" value="Genomic_DNA"/>
</dbReference>
<dbReference type="Proteomes" id="UP000238954">
    <property type="component" value="Chromosome"/>
</dbReference>
<gene>
    <name evidence="3" type="ORF">CVO77_19135</name>
</gene>
<dbReference type="GO" id="GO:1902600">
    <property type="term" value="P:proton transmembrane transport"/>
    <property type="evidence" value="ECO:0007669"/>
    <property type="project" value="UniProtKB-KW"/>
</dbReference>
<organism evidence="3 4">
    <name type="scientific">Sphingopyxis lindanitolerans</name>
    <dbReference type="NCBI Taxonomy" id="2054227"/>
    <lineage>
        <taxon>Bacteria</taxon>
        <taxon>Pseudomonadati</taxon>
        <taxon>Pseudomonadota</taxon>
        <taxon>Alphaproteobacteria</taxon>
        <taxon>Sphingomonadales</taxon>
        <taxon>Sphingomonadaceae</taxon>
        <taxon>Sphingopyxis</taxon>
    </lineage>
</organism>
<proteinExistence type="inferred from homology"/>
<feature type="transmembrane region" description="Helical" evidence="2">
    <location>
        <begin position="52"/>
        <end position="70"/>
    </location>
</feature>
<dbReference type="InterPro" id="IPR016989">
    <property type="entry name" value="Atp1_alphaprobac"/>
</dbReference>
<comment type="similarity">
    <text evidence="1">Belongs to the bacterial AtpI family.</text>
</comment>
<keyword evidence="1" id="KW-0406">Ion transport</keyword>
<sequence length="111" mass="11748">MTENGSDPKHASEDSRLVSLEERLDRAEAAEAKRSGVKPPEADANYRLGNRVLAELLGGLLGGALIGWLIDRFADTSPWGLLGMLALGVVVAFRNIFRIANAASRGSGGSE</sequence>
<keyword evidence="2" id="KW-0812">Transmembrane</keyword>
<dbReference type="PIRSF" id="PIRSF032126">
    <property type="entry name" value="F0F1_ATP_synthase_subunit_I"/>
    <property type="match status" value="1"/>
</dbReference>
<feature type="transmembrane region" description="Helical" evidence="2">
    <location>
        <begin position="76"/>
        <end position="97"/>
    </location>
</feature>
<comment type="function">
    <text evidence="1">A possible function for this protein is to guide the assembly of the membrane sector of the ATPase enzyme complex.</text>
</comment>